<dbReference type="SUPFAM" id="SSF51316">
    <property type="entry name" value="Mss4-like"/>
    <property type="match status" value="1"/>
</dbReference>
<feature type="domain" description="MsrB" evidence="11">
    <location>
        <begin position="244"/>
        <end position="366"/>
    </location>
</feature>
<dbReference type="GO" id="GO:0033743">
    <property type="term" value="F:peptide-methionine (R)-S-oxide reductase activity"/>
    <property type="evidence" value="ECO:0007669"/>
    <property type="project" value="UniProtKB-UniRule"/>
</dbReference>
<keyword evidence="3 9" id="KW-0560">Oxidoreductase</keyword>
<dbReference type="AlphaFoldDB" id="E1JZV7"/>
<dbReference type="PROSITE" id="PS51790">
    <property type="entry name" value="MSRB"/>
    <property type="match status" value="1"/>
</dbReference>
<evidence type="ECO:0000256" key="10">
    <source>
        <dbReference type="HAMAP-Rule" id="MF_01401"/>
    </source>
</evidence>
<comment type="similarity">
    <text evidence="2">In the N-terminal section; belongs to the MsrA Met sulfoxide reductase family.</text>
</comment>
<dbReference type="EMBL" id="AECZ01000025">
    <property type="protein sequence ID" value="EFL50137.1"/>
    <property type="molecule type" value="Genomic_DNA"/>
</dbReference>
<comment type="function">
    <text evidence="5 10">Has an important function as a repair enzyme for proteins that have been inactivated by oxidation. Catalyzes the reversible oxidation-reduction of methionine sulfoxide in proteins to methionine.</text>
</comment>
<dbReference type="GO" id="GO:0030091">
    <property type="term" value="P:protein repair"/>
    <property type="evidence" value="ECO:0007669"/>
    <property type="project" value="InterPro"/>
</dbReference>
<evidence type="ECO:0000256" key="6">
    <source>
        <dbReference type="ARBA" id="ARBA00047806"/>
    </source>
</evidence>
<reference evidence="12 13" key="1">
    <citation type="submission" date="2010-08" db="EMBL/GenBank/DDBJ databases">
        <title>The draft genome of Desulfovibrio fructosovorans JJ.</title>
        <authorList>
            <consortium name="US DOE Joint Genome Institute (JGI-PGF)"/>
            <person name="Lucas S."/>
            <person name="Copeland A."/>
            <person name="Lapidus A."/>
            <person name="Cheng J.-F."/>
            <person name="Bruce D."/>
            <person name="Goodwin L."/>
            <person name="Pitluck S."/>
            <person name="Land M.L."/>
            <person name="Hauser L."/>
            <person name="Chang Y.-J."/>
            <person name="Jeffries C."/>
            <person name="Wall J.D."/>
            <person name="Stahl D.A."/>
            <person name="Arkin A.P."/>
            <person name="Dehal P."/>
            <person name="Stolyar S.M."/>
            <person name="Hazen T.C."/>
            <person name="Woyke T.J."/>
        </authorList>
    </citation>
    <scope>NUCLEOTIDE SEQUENCE [LARGE SCALE GENOMIC DNA]</scope>
    <source>
        <strain evidence="12 13">JJ</strain>
    </source>
</reference>
<evidence type="ECO:0000256" key="1">
    <source>
        <dbReference type="ARBA" id="ARBA00008076"/>
    </source>
</evidence>
<dbReference type="STRING" id="596151.DesfrDRAFT_3157"/>
<comment type="caution">
    <text evidence="9">Lacks conserved residue(s) required for the propagation of feature annotation.</text>
</comment>
<dbReference type="InterPro" id="IPR011057">
    <property type="entry name" value="Mss4-like_sf"/>
</dbReference>
<feature type="active site" description="Nucleophile" evidence="9">
    <location>
        <position position="355"/>
    </location>
</feature>
<dbReference type="HAMAP" id="MF_01400">
    <property type="entry name" value="MsrB"/>
    <property type="match status" value="1"/>
</dbReference>
<dbReference type="EC" id="1.8.4.12" evidence="9"/>
<dbReference type="InterPro" id="IPR002569">
    <property type="entry name" value="Met_Sox_Rdtase_MsrA_dom"/>
</dbReference>
<dbReference type="Gene3D" id="3.30.1060.10">
    <property type="entry name" value="Peptide methionine sulphoxide reductase MsrA"/>
    <property type="match status" value="1"/>
</dbReference>
<dbReference type="EC" id="1.8.4.11" evidence="10"/>
<dbReference type="PANTHER" id="PTHR10173">
    <property type="entry name" value="METHIONINE SULFOXIDE REDUCTASE"/>
    <property type="match status" value="1"/>
</dbReference>
<comment type="catalytic activity">
    <reaction evidence="7 9">
        <text>L-methionyl-[protein] + [thioredoxin]-disulfide + H2O = L-methionyl-(R)-S-oxide-[protein] + [thioredoxin]-dithiol</text>
        <dbReference type="Rhea" id="RHEA:24164"/>
        <dbReference type="Rhea" id="RHEA-COMP:10698"/>
        <dbReference type="Rhea" id="RHEA-COMP:10700"/>
        <dbReference type="Rhea" id="RHEA-COMP:12313"/>
        <dbReference type="Rhea" id="RHEA-COMP:12314"/>
        <dbReference type="ChEBI" id="CHEBI:15377"/>
        <dbReference type="ChEBI" id="CHEBI:16044"/>
        <dbReference type="ChEBI" id="CHEBI:29950"/>
        <dbReference type="ChEBI" id="CHEBI:45764"/>
        <dbReference type="ChEBI" id="CHEBI:50058"/>
        <dbReference type="EC" id="1.8.4.12"/>
    </reaction>
</comment>
<evidence type="ECO:0000313" key="12">
    <source>
        <dbReference type="EMBL" id="EFL50137.1"/>
    </source>
</evidence>
<dbReference type="SUPFAM" id="SSF55068">
    <property type="entry name" value="Peptide methionine sulfoxide reductase"/>
    <property type="match status" value="1"/>
</dbReference>
<dbReference type="InterPro" id="IPR028427">
    <property type="entry name" value="Met_Sox_Rdtase_MsrB"/>
</dbReference>
<keyword evidence="4" id="KW-0511">Multifunctional enzyme</keyword>
<comment type="caution">
    <text evidence="12">The sequence shown here is derived from an EMBL/GenBank/DDBJ whole genome shotgun (WGS) entry which is preliminary data.</text>
</comment>
<dbReference type="NCBIfam" id="TIGR00357">
    <property type="entry name" value="peptide-methionine (R)-S-oxide reductase MsrB"/>
    <property type="match status" value="1"/>
</dbReference>
<organism evidence="12 13">
    <name type="scientific">Solidesulfovibrio fructosivorans JJ]</name>
    <dbReference type="NCBI Taxonomy" id="596151"/>
    <lineage>
        <taxon>Bacteria</taxon>
        <taxon>Pseudomonadati</taxon>
        <taxon>Thermodesulfobacteriota</taxon>
        <taxon>Desulfovibrionia</taxon>
        <taxon>Desulfovibrionales</taxon>
        <taxon>Desulfovibrionaceae</taxon>
        <taxon>Solidesulfovibrio</taxon>
    </lineage>
</organism>
<dbReference type="HAMAP" id="MF_01401">
    <property type="entry name" value="MsrA"/>
    <property type="match status" value="1"/>
</dbReference>
<dbReference type="GO" id="GO:0005737">
    <property type="term" value="C:cytoplasm"/>
    <property type="evidence" value="ECO:0007669"/>
    <property type="project" value="TreeGrafter"/>
</dbReference>
<evidence type="ECO:0000256" key="9">
    <source>
        <dbReference type="HAMAP-Rule" id="MF_01400"/>
    </source>
</evidence>
<gene>
    <name evidence="10" type="primary">msrA</name>
    <name evidence="9" type="synonym">msrB</name>
    <name evidence="12" type="ORF">DesfrDRAFT_3157</name>
</gene>
<dbReference type="GO" id="GO:0006979">
    <property type="term" value="P:response to oxidative stress"/>
    <property type="evidence" value="ECO:0007669"/>
    <property type="project" value="InterPro"/>
</dbReference>
<keyword evidence="13" id="KW-1185">Reference proteome</keyword>
<comment type="catalytic activity">
    <reaction evidence="8 10">
        <text>[thioredoxin]-disulfide + L-methionine + H2O = L-methionine (S)-S-oxide + [thioredoxin]-dithiol</text>
        <dbReference type="Rhea" id="RHEA:19993"/>
        <dbReference type="Rhea" id="RHEA-COMP:10698"/>
        <dbReference type="Rhea" id="RHEA-COMP:10700"/>
        <dbReference type="ChEBI" id="CHEBI:15377"/>
        <dbReference type="ChEBI" id="CHEBI:29950"/>
        <dbReference type="ChEBI" id="CHEBI:50058"/>
        <dbReference type="ChEBI" id="CHEBI:57844"/>
        <dbReference type="ChEBI" id="CHEBI:58772"/>
        <dbReference type="EC" id="1.8.4.11"/>
    </reaction>
</comment>
<dbReference type="NCBIfam" id="TIGR00401">
    <property type="entry name" value="msrA"/>
    <property type="match status" value="1"/>
</dbReference>
<comment type="similarity">
    <text evidence="10">Belongs to the MsrA Met sulfoxide reductase family.</text>
</comment>
<dbReference type="Pfam" id="PF01625">
    <property type="entry name" value="PMSR"/>
    <property type="match status" value="1"/>
</dbReference>
<dbReference type="GO" id="GO:0033744">
    <property type="term" value="F:L-methionine:thioredoxin-disulfide S-oxidoreductase activity"/>
    <property type="evidence" value="ECO:0007669"/>
    <property type="project" value="RHEA"/>
</dbReference>
<evidence type="ECO:0000313" key="13">
    <source>
        <dbReference type="Proteomes" id="UP000006250"/>
    </source>
</evidence>
<dbReference type="eggNOG" id="COG0225">
    <property type="taxonomic scope" value="Bacteria"/>
</dbReference>
<name>E1JZV7_SOLFR</name>
<comment type="similarity">
    <text evidence="9">Belongs to the MsrB Met sulfoxide reductase family.</text>
</comment>
<proteinExistence type="inferred from homology"/>
<feature type="active site" evidence="10">
    <location>
        <position position="61"/>
    </location>
</feature>
<dbReference type="InterPro" id="IPR036509">
    <property type="entry name" value="Met_Sox_Rdtase_MsrA_sf"/>
</dbReference>
<dbReference type="RefSeq" id="WP_005995481.1">
    <property type="nucleotide sequence ID" value="NZ_AECZ01000025.1"/>
</dbReference>
<dbReference type="eggNOG" id="COG0229">
    <property type="taxonomic scope" value="Bacteria"/>
</dbReference>
<protein>
    <recommendedName>
        <fullName evidence="9 10">Multifunctional fusion protein</fullName>
    </recommendedName>
    <domain>
        <recommendedName>
            <fullName evidence="10">Peptide methionine sulfoxide reductase MsrA</fullName>
            <shortName evidence="10">Protein-methionine-S-oxide reductase</shortName>
            <ecNumber evidence="10">1.8.4.11</ecNumber>
        </recommendedName>
        <alternativeName>
            <fullName evidence="10">Peptide-methionine (S)-S-oxide reductase</fullName>
            <shortName evidence="10">Peptide Met(O) reductase</shortName>
        </alternativeName>
    </domain>
    <domain>
        <recommendedName>
            <fullName evidence="9">Peptide methionine sulfoxide reductase MsrB</fullName>
            <ecNumber evidence="9">1.8.4.12</ecNumber>
        </recommendedName>
        <alternativeName>
            <fullName evidence="9">Peptide-methionine (R)-S-oxide reductase</fullName>
        </alternativeName>
    </domain>
</protein>
<dbReference type="Pfam" id="PF01641">
    <property type="entry name" value="SelR"/>
    <property type="match status" value="1"/>
</dbReference>
<comment type="catalytic activity">
    <reaction evidence="6 10">
        <text>L-methionyl-[protein] + [thioredoxin]-disulfide + H2O = L-methionyl-(S)-S-oxide-[protein] + [thioredoxin]-dithiol</text>
        <dbReference type="Rhea" id="RHEA:14217"/>
        <dbReference type="Rhea" id="RHEA-COMP:10698"/>
        <dbReference type="Rhea" id="RHEA-COMP:10700"/>
        <dbReference type="Rhea" id="RHEA-COMP:12313"/>
        <dbReference type="Rhea" id="RHEA-COMP:12315"/>
        <dbReference type="ChEBI" id="CHEBI:15377"/>
        <dbReference type="ChEBI" id="CHEBI:16044"/>
        <dbReference type="ChEBI" id="CHEBI:29950"/>
        <dbReference type="ChEBI" id="CHEBI:44120"/>
        <dbReference type="ChEBI" id="CHEBI:50058"/>
        <dbReference type="EC" id="1.8.4.11"/>
    </reaction>
</comment>
<dbReference type="Proteomes" id="UP000006250">
    <property type="component" value="Unassembled WGS sequence"/>
</dbReference>
<evidence type="ECO:0000256" key="3">
    <source>
        <dbReference type="ARBA" id="ARBA00023002"/>
    </source>
</evidence>
<evidence type="ECO:0000259" key="11">
    <source>
        <dbReference type="PROSITE" id="PS51790"/>
    </source>
</evidence>
<evidence type="ECO:0000256" key="2">
    <source>
        <dbReference type="ARBA" id="ARBA00011017"/>
    </source>
</evidence>
<dbReference type="Gene3D" id="2.170.150.20">
    <property type="entry name" value="Peptide methionine sulfoxide reductase"/>
    <property type="match status" value="1"/>
</dbReference>
<dbReference type="GO" id="GO:0008113">
    <property type="term" value="F:peptide-methionine (S)-S-oxide reductase activity"/>
    <property type="evidence" value="ECO:0007669"/>
    <property type="project" value="UniProtKB-UniRule"/>
</dbReference>
<evidence type="ECO:0000256" key="5">
    <source>
        <dbReference type="ARBA" id="ARBA00024679"/>
    </source>
</evidence>
<evidence type="ECO:0000256" key="8">
    <source>
        <dbReference type="ARBA" id="ARBA00048782"/>
    </source>
</evidence>
<sequence length="382" mass="42762" precursor="true">MSLRKSISPTWSRIAMVLGLFALLVSAVPAFGAGQTAIRTETAMTSHTDADRQVATLAGGCFWCVESDLEKLPGVLDVVSGYTGGEEPHPDYEQVSSGRTGHYEAVQVFYDPARVSYRRILDAFLRHIDPTDPGGQFADRGRQYRTAIFYHTEAQKKEAEAALAELAATGRFDKPLVTAVLPFTFFTDAEAYHQNYYKTHKLQYQTYRRFSGRDQFLAQIWDNKPAAPEPKANGDWRHFQKPGVDVLSKRLTPLQFTVTQNEGTERPFDNAYWDNKAPGIYVDVVSGEPLFSSRDKYDSGTGWPSFTRPLAPDNIVTREDKRLFTTRTEVRSRHGDSHLGHVFKDGPAPTGLRYCMNSAALRFIPAKDMEAAGYGEFAKGLH</sequence>
<dbReference type="PANTHER" id="PTHR10173:SF59">
    <property type="entry name" value="PEPTIDE METHIONINE SULFOXIDE REDUCTASE MSRA_MSRB"/>
    <property type="match status" value="1"/>
</dbReference>
<comment type="similarity">
    <text evidence="1">In the C-terminal section; belongs to the MsrB Met sulfoxide reductase family.</text>
</comment>
<dbReference type="InterPro" id="IPR002579">
    <property type="entry name" value="Met_Sox_Rdtase_MsrB_dom"/>
</dbReference>
<evidence type="ECO:0000256" key="7">
    <source>
        <dbReference type="ARBA" id="ARBA00048488"/>
    </source>
</evidence>
<dbReference type="FunFam" id="2.170.150.20:FF:000003">
    <property type="entry name" value="Peptide methionine sulfoxide reductase MsrB"/>
    <property type="match status" value="1"/>
</dbReference>
<accession>E1JZV7</accession>
<evidence type="ECO:0000256" key="4">
    <source>
        <dbReference type="ARBA" id="ARBA00023268"/>
    </source>
</evidence>